<dbReference type="PROSITE" id="PS00726">
    <property type="entry name" value="AP_NUCLEASE_F1_1"/>
    <property type="match status" value="1"/>
</dbReference>
<feature type="compositionally biased region" description="Basic and acidic residues" evidence="1">
    <location>
        <begin position="87"/>
        <end position="102"/>
    </location>
</feature>
<dbReference type="GO" id="GO:0006281">
    <property type="term" value="P:DNA repair"/>
    <property type="evidence" value="ECO:0007669"/>
    <property type="project" value="InterPro"/>
</dbReference>
<feature type="region of interest" description="Disordered" evidence="1">
    <location>
        <begin position="155"/>
        <end position="177"/>
    </location>
</feature>
<evidence type="ECO:0000313" key="3">
    <source>
        <dbReference type="EMBL" id="RVW48808.1"/>
    </source>
</evidence>
<dbReference type="SUPFAM" id="SSF56219">
    <property type="entry name" value="DNase I-like"/>
    <property type="match status" value="1"/>
</dbReference>
<dbReference type="InterPro" id="IPR020847">
    <property type="entry name" value="AP_endonuclease_F1_BS"/>
</dbReference>
<dbReference type="AlphaFoldDB" id="A0A438EME7"/>
<dbReference type="Pfam" id="PF03372">
    <property type="entry name" value="Exo_endo_phos"/>
    <property type="match status" value="1"/>
</dbReference>
<dbReference type="PANTHER" id="PTHR33710">
    <property type="entry name" value="BNAC02G09200D PROTEIN"/>
    <property type="match status" value="1"/>
</dbReference>
<dbReference type="GO" id="GO:0004519">
    <property type="term" value="F:endonuclease activity"/>
    <property type="evidence" value="ECO:0007669"/>
    <property type="project" value="InterPro"/>
</dbReference>
<sequence>MRAAISPMVGGTPEEDCGAMGAILPAMLEVTDGGWVFTIVVVVVGDEERRRGSEKGELTRVAVATHSGTGGGRREESGRSTMGGRYRVGEDSRQRKEGERGKGCQLPSQSRLNSKKSTDGLDGIEEVGGDWAGEEEAIADVGCRACERKALSLAKPGPSIEEEDSYSANEKGKSDPGLLEFQSSRLVKKKVLYGSRKLWSTFFPPSSEHRQGIRCSSEPILHGKIKVDSEEDPKTEDSGEKASLLRKEADLKNSSSDEDMEGFLGRVGSDPRGSAVMVKPSSPETRGKGPNLLGNCGSMVAEILEVTPSLFQSTQPYIPPSSGFTKPLMNPSVPILSNDAFEGQIPVDIPNLEMEVIQPACPYQMFESVNSLLANLRSPIKESSKATVNLGGIFQVEEQMLHRIARLIGFGSEIRVREFHMKIISWNTRGLGSKKKRRVVKDFLRSEKPDVVMIQETKKECDRREEVVLGSFSVSIKFALDGCESLWLSAVYGPNNSTLRKDFWVELSDIVGLAYPRWCVGGDFNVIRRSSKKLGGSRLTPSMKDFDDFIRDCELIDLPLRSASFTWSNMQENPVCKRLDCFLYSNEWEQVFPQSLQGVLPRWTSDHWPIVLETNPFKWGPMPFRFENMWLQHPNFKESLEDGGESFKEMGGKGTSS</sequence>
<feature type="region of interest" description="Disordered" evidence="1">
    <location>
        <begin position="64"/>
        <end position="128"/>
    </location>
</feature>
<feature type="compositionally biased region" description="Basic and acidic residues" evidence="1">
    <location>
        <begin position="235"/>
        <end position="251"/>
    </location>
</feature>
<dbReference type="GO" id="GO:0003677">
    <property type="term" value="F:DNA binding"/>
    <property type="evidence" value="ECO:0007669"/>
    <property type="project" value="InterPro"/>
</dbReference>
<accession>A0A438EME7</accession>
<dbReference type="EMBL" id="QGNW01001242">
    <property type="protein sequence ID" value="RVW48808.1"/>
    <property type="molecule type" value="Genomic_DNA"/>
</dbReference>
<comment type="caution">
    <text evidence="3">The sequence shown here is derived from an EMBL/GenBank/DDBJ whole genome shotgun (WGS) entry which is preliminary data.</text>
</comment>
<gene>
    <name evidence="3" type="ORF">CK203_104316</name>
</gene>
<dbReference type="Gene3D" id="3.60.10.10">
    <property type="entry name" value="Endonuclease/exonuclease/phosphatase"/>
    <property type="match status" value="1"/>
</dbReference>
<protein>
    <recommendedName>
        <fullName evidence="2">Endonuclease/exonuclease/phosphatase domain-containing protein</fullName>
    </recommendedName>
</protein>
<proteinExistence type="predicted"/>
<feature type="region of interest" description="Disordered" evidence="1">
    <location>
        <begin position="224"/>
        <end position="291"/>
    </location>
</feature>
<evidence type="ECO:0000313" key="4">
    <source>
        <dbReference type="Proteomes" id="UP000288805"/>
    </source>
</evidence>
<dbReference type="PANTHER" id="PTHR33710:SF71">
    <property type="entry name" value="ENDONUCLEASE_EXONUCLEASE_PHOSPHATASE DOMAIN-CONTAINING PROTEIN"/>
    <property type="match status" value="1"/>
</dbReference>
<feature type="domain" description="Endonuclease/exonuclease/phosphatase" evidence="2">
    <location>
        <begin position="424"/>
        <end position="607"/>
    </location>
</feature>
<dbReference type="InterPro" id="IPR036691">
    <property type="entry name" value="Endo/exonu/phosph_ase_sf"/>
</dbReference>
<name>A0A438EME7_VITVI</name>
<organism evidence="3 4">
    <name type="scientific">Vitis vinifera</name>
    <name type="common">Grape</name>
    <dbReference type="NCBI Taxonomy" id="29760"/>
    <lineage>
        <taxon>Eukaryota</taxon>
        <taxon>Viridiplantae</taxon>
        <taxon>Streptophyta</taxon>
        <taxon>Embryophyta</taxon>
        <taxon>Tracheophyta</taxon>
        <taxon>Spermatophyta</taxon>
        <taxon>Magnoliopsida</taxon>
        <taxon>eudicotyledons</taxon>
        <taxon>Gunneridae</taxon>
        <taxon>Pentapetalae</taxon>
        <taxon>rosids</taxon>
        <taxon>Vitales</taxon>
        <taxon>Vitaceae</taxon>
        <taxon>Viteae</taxon>
        <taxon>Vitis</taxon>
    </lineage>
</organism>
<reference evidence="3 4" key="1">
    <citation type="journal article" date="2018" name="PLoS Genet.">
        <title>Population sequencing reveals clonal diversity and ancestral inbreeding in the grapevine cultivar Chardonnay.</title>
        <authorList>
            <person name="Roach M.J."/>
            <person name="Johnson D.L."/>
            <person name="Bohlmann J."/>
            <person name="van Vuuren H.J."/>
            <person name="Jones S.J."/>
            <person name="Pretorius I.S."/>
            <person name="Schmidt S.A."/>
            <person name="Borneman A.R."/>
        </authorList>
    </citation>
    <scope>NUCLEOTIDE SEQUENCE [LARGE SCALE GENOMIC DNA]</scope>
    <source>
        <strain evidence="4">cv. Chardonnay</strain>
        <tissue evidence="3">Leaf</tissue>
    </source>
</reference>
<evidence type="ECO:0000256" key="1">
    <source>
        <dbReference type="SAM" id="MobiDB-lite"/>
    </source>
</evidence>
<evidence type="ECO:0000259" key="2">
    <source>
        <dbReference type="Pfam" id="PF03372"/>
    </source>
</evidence>
<dbReference type="Proteomes" id="UP000288805">
    <property type="component" value="Unassembled WGS sequence"/>
</dbReference>
<dbReference type="InterPro" id="IPR005135">
    <property type="entry name" value="Endo/exonuclease/phosphatase"/>
</dbReference>